<dbReference type="Pfam" id="PF00857">
    <property type="entry name" value="Isochorismatase"/>
    <property type="match status" value="1"/>
</dbReference>
<protein>
    <submittedName>
        <fullName evidence="3">Cysteine hydrolase</fullName>
    </submittedName>
</protein>
<comment type="caution">
    <text evidence="3">The sequence shown here is derived from an EMBL/GenBank/DDBJ whole genome shotgun (WGS) entry which is preliminary data.</text>
</comment>
<dbReference type="OrthoDB" id="9814140at2"/>
<dbReference type="Proteomes" id="UP000310263">
    <property type="component" value="Unassembled WGS sequence"/>
</dbReference>
<keyword evidence="4" id="KW-1185">Reference proteome</keyword>
<name>A0A4S2F3K0_9ACTN</name>
<feature type="domain" description="Isochorismatase-like" evidence="2">
    <location>
        <begin position="16"/>
        <end position="176"/>
    </location>
</feature>
<dbReference type="SUPFAM" id="SSF52499">
    <property type="entry name" value="Isochorismatase-like hydrolases"/>
    <property type="match status" value="1"/>
</dbReference>
<dbReference type="InterPro" id="IPR000868">
    <property type="entry name" value="Isochorismatase-like_dom"/>
</dbReference>
<dbReference type="EMBL" id="SRYE01000004">
    <property type="protein sequence ID" value="TGY61741.1"/>
    <property type="molecule type" value="Genomic_DNA"/>
</dbReference>
<dbReference type="InterPro" id="IPR036380">
    <property type="entry name" value="Isochorismatase-like_sf"/>
</dbReference>
<evidence type="ECO:0000256" key="1">
    <source>
        <dbReference type="ARBA" id="ARBA00022801"/>
    </source>
</evidence>
<reference evidence="3 4" key="1">
    <citation type="submission" date="2019-04" db="EMBL/GenBank/DDBJ databases">
        <title>Microbes associate with the intestines of laboratory mice.</title>
        <authorList>
            <person name="Navarre W."/>
            <person name="Wong E."/>
            <person name="Huang K."/>
            <person name="Tropini C."/>
            <person name="Ng K."/>
            <person name="Yu B."/>
        </authorList>
    </citation>
    <scope>NUCLEOTIDE SEQUENCE [LARGE SCALE GENOMIC DNA]</scope>
    <source>
        <strain evidence="3 4">NM07_P-09</strain>
    </source>
</reference>
<organism evidence="3 4">
    <name type="scientific">Muricaecibacterium torontonense</name>
    <dbReference type="NCBI Taxonomy" id="3032871"/>
    <lineage>
        <taxon>Bacteria</taxon>
        <taxon>Bacillati</taxon>
        <taxon>Actinomycetota</taxon>
        <taxon>Coriobacteriia</taxon>
        <taxon>Coriobacteriales</taxon>
        <taxon>Atopobiaceae</taxon>
        <taxon>Muricaecibacterium</taxon>
    </lineage>
</organism>
<dbReference type="AlphaFoldDB" id="A0A4S2F3K0"/>
<gene>
    <name evidence="3" type="ORF">E5334_06980</name>
</gene>
<keyword evidence="1 3" id="KW-0378">Hydrolase</keyword>
<dbReference type="GO" id="GO:0016787">
    <property type="term" value="F:hydrolase activity"/>
    <property type="evidence" value="ECO:0007669"/>
    <property type="project" value="UniProtKB-KW"/>
</dbReference>
<evidence type="ECO:0000313" key="4">
    <source>
        <dbReference type="Proteomes" id="UP000310263"/>
    </source>
</evidence>
<dbReference type="CDD" id="cd00431">
    <property type="entry name" value="cysteine_hydrolases"/>
    <property type="match status" value="1"/>
</dbReference>
<proteinExistence type="predicted"/>
<dbReference type="PANTHER" id="PTHR43540:SF6">
    <property type="entry name" value="ISOCHORISMATASE-LIKE DOMAIN-CONTAINING PROTEIN"/>
    <property type="match status" value="1"/>
</dbReference>
<dbReference type="Gene3D" id="3.40.50.850">
    <property type="entry name" value="Isochorismatase-like"/>
    <property type="match status" value="1"/>
</dbReference>
<sequence length="198" mass="21396">MNDLGGPMDSCNPQSCALLVIDVLEGGLADAADNKAVNDFANACTRVVKLCREAGIPVIFLDDAHIPGLDRELNLWGPHGIAGTPEAQPAKCLGRADTDIVIPKRRYSGFFQTDLDLTLRELGVTNVIAIGCDTNICVLQTLADAYFLGYGSTVVADATMTFLIGNQADGLEYFRRCYDSNVISSDEFETWLKGDVQE</sequence>
<evidence type="ECO:0000313" key="3">
    <source>
        <dbReference type="EMBL" id="TGY61741.1"/>
    </source>
</evidence>
<accession>A0A4S2F3K0</accession>
<dbReference type="InterPro" id="IPR050272">
    <property type="entry name" value="Isochorismatase-like_hydrls"/>
</dbReference>
<dbReference type="PANTHER" id="PTHR43540">
    <property type="entry name" value="PEROXYUREIDOACRYLATE/UREIDOACRYLATE AMIDOHYDROLASE-RELATED"/>
    <property type="match status" value="1"/>
</dbReference>
<evidence type="ECO:0000259" key="2">
    <source>
        <dbReference type="Pfam" id="PF00857"/>
    </source>
</evidence>